<evidence type="ECO:0000313" key="2">
    <source>
        <dbReference type="EMBL" id="KAJ8764506.1"/>
    </source>
</evidence>
<dbReference type="PANTHER" id="PTHR31065:SF56">
    <property type="entry name" value="OS11G0428700 PROTEIN"/>
    <property type="match status" value="1"/>
</dbReference>
<dbReference type="Pfam" id="PF04640">
    <property type="entry name" value="PLATZ"/>
    <property type="match status" value="1"/>
</dbReference>
<proteinExistence type="predicted"/>
<keyword evidence="3" id="KW-1185">Reference proteome</keyword>
<dbReference type="InterPro" id="IPR006734">
    <property type="entry name" value="PLATZ"/>
</dbReference>
<dbReference type="SUPFAM" id="SSF57845">
    <property type="entry name" value="B-box zinc-binding domain"/>
    <property type="match status" value="1"/>
</dbReference>
<dbReference type="PANTHER" id="PTHR31065">
    <property type="entry name" value="PLATZ TRANSCRIPTION FACTOR FAMILY PROTEIN"/>
    <property type="match status" value="1"/>
</dbReference>
<evidence type="ECO:0008006" key="4">
    <source>
        <dbReference type="Google" id="ProtNLM"/>
    </source>
</evidence>
<accession>A0AAV8TDM6</accession>
<sequence>MERSPSNAHDMEEEQPWSSSPPRWLKRLLAAPFYAPCQYHEGKKYNLFCVHCSGEDSIFCERCRAKNNKDHNQDHNTIQVYKASGYPAIRMKDIKFADTSPTQNCSIDLSDIQPYRINAFWIYFINKRPQMGNGNVNHIRSNKCLSCKRELQPKSSSYAYTFCSLGCKFVNEESIANIRDRGELGVMKNHTKPLVPARKHRRKGIPRRAPFF</sequence>
<organism evidence="2 3">
    <name type="scientific">Erythroxylum novogranatense</name>
    <dbReference type="NCBI Taxonomy" id="1862640"/>
    <lineage>
        <taxon>Eukaryota</taxon>
        <taxon>Viridiplantae</taxon>
        <taxon>Streptophyta</taxon>
        <taxon>Embryophyta</taxon>
        <taxon>Tracheophyta</taxon>
        <taxon>Spermatophyta</taxon>
        <taxon>Magnoliopsida</taxon>
        <taxon>eudicotyledons</taxon>
        <taxon>Gunneridae</taxon>
        <taxon>Pentapetalae</taxon>
        <taxon>rosids</taxon>
        <taxon>fabids</taxon>
        <taxon>Malpighiales</taxon>
        <taxon>Erythroxylaceae</taxon>
        <taxon>Erythroxylum</taxon>
    </lineage>
</organism>
<dbReference type="AlphaFoldDB" id="A0AAV8TDM6"/>
<gene>
    <name evidence="2" type="ORF">K2173_006246</name>
</gene>
<dbReference type="EMBL" id="JAIWQS010000005">
    <property type="protein sequence ID" value="KAJ8764506.1"/>
    <property type="molecule type" value="Genomic_DNA"/>
</dbReference>
<protein>
    <recommendedName>
        <fullName evidence="4">PLATZ transcription factor family protein</fullName>
    </recommendedName>
</protein>
<dbReference type="Proteomes" id="UP001159364">
    <property type="component" value="Linkage Group LG05"/>
</dbReference>
<feature type="region of interest" description="Disordered" evidence="1">
    <location>
        <begin position="1"/>
        <end position="20"/>
    </location>
</feature>
<name>A0AAV8TDM6_9ROSI</name>
<evidence type="ECO:0000256" key="1">
    <source>
        <dbReference type="SAM" id="MobiDB-lite"/>
    </source>
</evidence>
<evidence type="ECO:0000313" key="3">
    <source>
        <dbReference type="Proteomes" id="UP001159364"/>
    </source>
</evidence>
<comment type="caution">
    <text evidence="2">The sequence shown here is derived from an EMBL/GenBank/DDBJ whole genome shotgun (WGS) entry which is preliminary data.</text>
</comment>
<reference evidence="2 3" key="1">
    <citation type="submission" date="2021-09" db="EMBL/GenBank/DDBJ databases">
        <title>Genomic insights and catalytic innovation underlie evolution of tropane alkaloids biosynthesis.</title>
        <authorList>
            <person name="Wang Y.-J."/>
            <person name="Tian T."/>
            <person name="Huang J.-P."/>
            <person name="Huang S.-X."/>
        </authorList>
    </citation>
    <scope>NUCLEOTIDE SEQUENCE [LARGE SCALE GENOMIC DNA]</scope>
    <source>
        <strain evidence="2">KIB-2018</strain>
        <tissue evidence="2">Leaf</tissue>
    </source>
</reference>